<dbReference type="InterPro" id="IPR036457">
    <property type="entry name" value="PPM-type-like_dom_sf"/>
</dbReference>
<dbReference type="Pfam" id="PF13672">
    <property type="entry name" value="PP2C_2"/>
    <property type="match status" value="1"/>
</dbReference>
<dbReference type="Gene3D" id="3.60.40.10">
    <property type="entry name" value="PPM-type phosphatase domain"/>
    <property type="match status" value="1"/>
</dbReference>
<gene>
    <name evidence="3" type="ORF">B7O87_14915</name>
</gene>
<dbReference type="EMBL" id="NBYN01000073">
    <property type="protein sequence ID" value="OSO87559.1"/>
    <property type="molecule type" value="Genomic_DNA"/>
</dbReference>
<dbReference type="InterPro" id="IPR001932">
    <property type="entry name" value="PPM-type_phosphatase-like_dom"/>
</dbReference>
<evidence type="ECO:0000313" key="3">
    <source>
        <dbReference type="EMBL" id="OSO87559.1"/>
    </source>
</evidence>
<sequence length="256" mass="28946">MGWKAITRSVIGTSHKENNTPCQDYGACKIFDNIIVGAVADGAGSAQYSHIGAKKAVDTIINSFQNIINKPTQKLNPNLELSQEVVKKVFIKITDNIIKELEKEADKHKYEIKDLACTLIAFIATPQWLAAMQIGDGFILIDTPSQKCRMLFKPDKGEFFNETTFITSTHALEEMQIEVVFDKIEFICVSTDGIEKVAIHLATWQPHPPFFSPLRQYLEETNNPEKEDSYIQNFLESEKLNARTDDDKTLMLCLQI</sequence>
<protein>
    <recommendedName>
        <fullName evidence="2">PPM-type phosphatase domain-containing protein</fullName>
    </recommendedName>
</protein>
<proteinExistence type="predicted"/>
<dbReference type="SUPFAM" id="SSF81606">
    <property type="entry name" value="PP2C-like"/>
    <property type="match status" value="1"/>
</dbReference>
<name>A0A1X4G2X1_9CYAN</name>
<evidence type="ECO:0000313" key="4">
    <source>
        <dbReference type="Proteomes" id="UP000192997"/>
    </source>
</evidence>
<comment type="caution">
    <text evidence="3">The sequence shown here is derived from an EMBL/GenBank/DDBJ whole genome shotgun (WGS) entry which is preliminary data.</text>
</comment>
<dbReference type="Proteomes" id="UP000192997">
    <property type="component" value="Unassembled WGS sequence"/>
</dbReference>
<feature type="coiled-coil region" evidence="1">
    <location>
        <begin position="91"/>
        <end position="118"/>
    </location>
</feature>
<evidence type="ECO:0000256" key="1">
    <source>
        <dbReference type="SAM" id="Coils"/>
    </source>
</evidence>
<reference evidence="4" key="1">
    <citation type="submission" date="2017-04" db="EMBL/GenBank/DDBJ databases">
        <authorList>
            <person name="Abreu V.A."/>
            <person name="Popin R.V."/>
            <person name="Rigonato J."/>
            <person name="Andreote A.P."/>
            <person name="Schaker P.C."/>
            <person name="Hoff-Risseti C."/>
            <person name="Alvarenga D.O."/>
            <person name="Varani A.M."/>
            <person name="Fiore M.F."/>
        </authorList>
    </citation>
    <scope>NUCLEOTIDE SEQUENCE [LARGE SCALE GENOMIC DNA]</scope>
    <source>
        <strain evidence="4">CENA303</strain>
    </source>
</reference>
<evidence type="ECO:0000259" key="2">
    <source>
        <dbReference type="Pfam" id="PF13672"/>
    </source>
</evidence>
<organism evidence="3 4">
    <name type="scientific">Cylindrospermopsis raciborskii CENA303</name>
    <dbReference type="NCBI Taxonomy" id="1170769"/>
    <lineage>
        <taxon>Bacteria</taxon>
        <taxon>Bacillati</taxon>
        <taxon>Cyanobacteriota</taxon>
        <taxon>Cyanophyceae</taxon>
        <taxon>Nostocales</taxon>
        <taxon>Aphanizomenonaceae</taxon>
        <taxon>Cylindrospermopsis</taxon>
    </lineage>
</organism>
<dbReference type="RefSeq" id="WP_085729179.1">
    <property type="nucleotide sequence ID" value="NZ_NBYN01000073.1"/>
</dbReference>
<keyword evidence="1" id="KW-0175">Coiled coil</keyword>
<accession>A0A1X4G2X1</accession>
<dbReference type="AlphaFoldDB" id="A0A1X4G2X1"/>
<feature type="domain" description="PPM-type phosphatase" evidence="2">
    <location>
        <begin position="11"/>
        <end position="222"/>
    </location>
</feature>